<protein>
    <submittedName>
        <fullName evidence="2">Uncharacterized protein</fullName>
    </submittedName>
</protein>
<dbReference type="KEGG" id="mfo:Metfor_1047"/>
<dbReference type="HOGENOM" id="CLU_036783_0_0_2"/>
<sequence length="548" mass="58932" precursor="true">MRTGTIAGFFAVAICLMALAVGAASAAGQQYTMEQTLSDRGQQATIAFDALAFLSGDSCSDTFIPPGKVADYAGFQYLRDNDATQMGHNTDFVTRISDNVLYILNDDQRAQFSALATTEAPLTTQYALMRYPLMNAFRAQLEGNIPSGSSGLDQAAVKAYSAQLYDVDASISIARAKTYASVIRSLNESQRAYLDTMATKGMADMPGVDASAALKSSGQGSSVAMRTYASEMFAWYAGSVDRDVYFCPERQGTYFGSFYMKDRPAMGNAGYSISTTLTGDSGEAFLALLTDTQRSEITGLVDLQRADLNEIVATRTAIATEFRKALSGETIDETTVRSLSERYGELDGEISYWYATHFAEVGQTLTSDQKQKMTALRNLDGYTCSGAYLYSQQISYPQNVPSDFLFGVGSYDCTQMSAWIAAQQLVSQQPGTNKTGLQGNTTKKGPGGKQNAGNVTGQKPVEKIQNGNVTAHKQKSGLEKPDRMPVEEVSAKLGESGYDISGVQAALAANDREAMKAWMKVFKQNNPGVAESIEGKTDTGISTDIPVG</sequence>
<evidence type="ECO:0000313" key="2">
    <source>
        <dbReference type="EMBL" id="AGB02096.1"/>
    </source>
</evidence>
<dbReference type="InParanoid" id="L0HE88"/>
<reference evidence="2 3" key="2">
    <citation type="journal article" date="2014" name="Genome Announc.">
        <title>Complete Genome Sequence of Methanoregula formicica SMSPT, a Mesophilic Hydrogenotrophic Methanogen Isolated from a Methanogenic Upflow Anaerobic Sludge Blanket Reactor.</title>
        <authorList>
            <person name="Yamamoto K."/>
            <person name="Tamaki H."/>
            <person name="Cadillo-Quiroz H."/>
            <person name="Imachi H."/>
            <person name="Kyrpides N."/>
            <person name="Woyke T."/>
            <person name="Goodwin L."/>
            <person name="Zinder S.H."/>
            <person name="Kamagata Y."/>
            <person name="Liu W.T."/>
        </authorList>
    </citation>
    <scope>NUCLEOTIDE SEQUENCE [LARGE SCALE GENOMIC DNA]</scope>
    <source>
        <strain evidence="3">DSM 22288 / NBRC 105244 / SMSP</strain>
    </source>
</reference>
<proteinExistence type="predicted"/>
<dbReference type="Gene3D" id="1.20.120.1490">
    <property type="match status" value="2"/>
</dbReference>
<dbReference type="Proteomes" id="UP000010824">
    <property type="component" value="Chromosome"/>
</dbReference>
<evidence type="ECO:0000256" key="1">
    <source>
        <dbReference type="SAM" id="MobiDB-lite"/>
    </source>
</evidence>
<dbReference type="RefSeq" id="WP_015285060.1">
    <property type="nucleotide sequence ID" value="NC_019943.1"/>
</dbReference>
<reference evidence="3" key="1">
    <citation type="submission" date="2011-12" db="EMBL/GenBank/DDBJ databases">
        <title>Complete sequence of Methanoregula formicicum SMSP.</title>
        <authorList>
            <person name="Lucas S."/>
            <person name="Han J."/>
            <person name="Lapidus A."/>
            <person name="Cheng J.-F."/>
            <person name="Goodwin L."/>
            <person name="Pitluck S."/>
            <person name="Peters L."/>
            <person name="Ovchinnikova G."/>
            <person name="Teshima H."/>
            <person name="Detter J.C."/>
            <person name="Han C."/>
            <person name="Tapia R."/>
            <person name="Land M."/>
            <person name="Hauser L."/>
            <person name="Kyrpides N."/>
            <person name="Ivanova N."/>
            <person name="Pagani I."/>
            <person name="Imachi H."/>
            <person name="Tamaki H."/>
            <person name="Sekiguchi Y."/>
            <person name="Kamagata Y."/>
            <person name="Cadillo-Quiroz H."/>
            <person name="Zinder S."/>
            <person name="Liu W.-T."/>
            <person name="Woyke T."/>
        </authorList>
    </citation>
    <scope>NUCLEOTIDE SEQUENCE [LARGE SCALE GENOMIC DNA]</scope>
    <source>
        <strain evidence="3">DSM 22288 / NBRC 105244 / SMSP</strain>
    </source>
</reference>
<organism evidence="2 3">
    <name type="scientific">Methanoregula formicica (strain DSM 22288 / NBRC 105244 / SMSP)</name>
    <dbReference type="NCBI Taxonomy" id="593750"/>
    <lineage>
        <taxon>Archaea</taxon>
        <taxon>Methanobacteriati</taxon>
        <taxon>Methanobacteriota</taxon>
        <taxon>Stenosarchaea group</taxon>
        <taxon>Methanomicrobia</taxon>
        <taxon>Methanomicrobiales</taxon>
        <taxon>Methanoregulaceae</taxon>
        <taxon>Methanoregula</taxon>
    </lineage>
</organism>
<evidence type="ECO:0000313" key="3">
    <source>
        <dbReference type="Proteomes" id="UP000010824"/>
    </source>
</evidence>
<dbReference type="STRING" id="593750.Metfor_1047"/>
<dbReference type="EMBL" id="CP003167">
    <property type="protein sequence ID" value="AGB02096.1"/>
    <property type="molecule type" value="Genomic_DNA"/>
</dbReference>
<accession>L0HE88</accession>
<feature type="compositionally biased region" description="Polar residues" evidence="1">
    <location>
        <begin position="430"/>
        <end position="443"/>
    </location>
</feature>
<dbReference type="AlphaFoldDB" id="L0HE88"/>
<gene>
    <name evidence="2" type="ordered locus">Metfor_1047</name>
</gene>
<keyword evidence="3" id="KW-1185">Reference proteome</keyword>
<dbReference type="eggNOG" id="arCOG09580">
    <property type="taxonomic scope" value="Archaea"/>
</dbReference>
<dbReference type="GeneID" id="25397797"/>
<feature type="region of interest" description="Disordered" evidence="1">
    <location>
        <begin position="430"/>
        <end position="456"/>
    </location>
</feature>
<name>L0HE88_METFS</name>